<accession>A0A414CLT0</accession>
<dbReference type="FunFam" id="3.20.20.380:FF:000003">
    <property type="entry name" value="Copper homeostasis protein CutC"/>
    <property type="match status" value="1"/>
</dbReference>
<dbReference type="Gene3D" id="3.20.20.380">
    <property type="entry name" value="Copper homeostasis (CutC) domain"/>
    <property type="match status" value="1"/>
</dbReference>
<dbReference type="Proteomes" id="UP000285773">
    <property type="component" value="Unassembled WGS sequence"/>
</dbReference>
<evidence type="ECO:0000313" key="4">
    <source>
        <dbReference type="EMBL" id="RHC95881.1"/>
    </source>
</evidence>
<name>A0A414CLT0_STRPA</name>
<dbReference type="AlphaFoldDB" id="A0A414CLT0"/>
<dbReference type="HAMAP" id="MF_00795">
    <property type="entry name" value="CutC"/>
    <property type="match status" value="1"/>
</dbReference>
<evidence type="ECO:0000256" key="3">
    <source>
        <dbReference type="HAMAP-Rule" id="MF_00795"/>
    </source>
</evidence>
<dbReference type="GO" id="GO:0005737">
    <property type="term" value="C:cytoplasm"/>
    <property type="evidence" value="ECO:0007669"/>
    <property type="project" value="UniProtKB-SubCell"/>
</dbReference>
<gene>
    <name evidence="3" type="primary">cutC</name>
    <name evidence="4" type="ORF">DW820_01775</name>
</gene>
<comment type="caution">
    <text evidence="4">The sequence shown here is derived from an EMBL/GenBank/DDBJ whole genome shotgun (WGS) entry which is preliminary data.</text>
</comment>
<reference evidence="4 5" key="1">
    <citation type="submission" date="2018-08" db="EMBL/GenBank/DDBJ databases">
        <title>A genome reference for cultivated species of the human gut microbiota.</title>
        <authorList>
            <person name="Zou Y."/>
            <person name="Xue W."/>
            <person name="Luo G."/>
        </authorList>
    </citation>
    <scope>NUCLEOTIDE SEQUENCE [LARGE SCALE GENOMIC DNA]</scope>
    <source>
        <strain evidence="4 5">AM33-3BH</strain>
    </source>
</reference>
<dbReference type="EMBL" id="QSIO01000001">
    <property type="protein sequence ID" value="RHC95881.1"/>
    <property type="molecule type" value="Genomic_DNA"/>
</dbReference>
<dbReference type="Pfam" id="PF03932">
    <property type="entry name" value="CutC"/>
    <property type="match status" value="1"/>
</dbReference>
<evidence type="ECO:0000313" key="5">
    <source>
        <dbReference type="Proteomes" id="UP000285773"/>
    </source>
</evidence>
<dbReference type="RefSeq" id="WP_118095262.1">
    <property type="nucleotide sequence ID" value="NZ_JASHEF010000002.1"/>
</dbReference>
<evidence type="ECO:0000256" key="2">
    <source>
        <dbReference type="ARBA" id="ARBA00022490"/>
    </source>
</evidence>
<comment type="subcellular location">
    <subcellularLocation>
        <location evidence="3">Cytoplasm</location>
    </subcellularLocation>
</comment>
<proteinExistence type="inferred from homology"/>
<dbReference type="PANTHER" id="PTHR12598:SF0">
    <property type="entry name" value="COPPER HOMEOSTASIS PROTEIN CUTC HOMOLOG"/>
    <property type="match status" value="1"/>
</dbReference>
<organism evidence="4 5">
    <name type="scientific">Streptococcus parasanguinis</name>
    <dbReference type="NCBI Taxonomy" id="1318"/>
    <lineage>
        <taxon>Bacteria</taxon>
        <taxon>Bacillati</taxon>
        <taxon>Bacillota</taxon>
        <taxon>Bacilli</taxon>
        <taxon>Lactobacillales</taxon>
        <taxon>Streptococcaceae</taxon>
        <taxon>Streptococcus</taxon>
    </lineage>
</organism>
<dbReference type="InterPro" id="IPR005627">
    <property type="entry name" value="CutC-like"/>
</dbReference>
<dbReference type="PANTHER" id="PTHR12598">
    <property type="entry name" value="COPPER HOMEOSTASIS PROTEIN CUTC"/>
    <property type="match status" value="1"/>
</dbReference>
<protein>
    <recommendedName>
        <fullName evidence="3">PF03932 family protein CutC</fullName>
    </recommendedName>
</protein>
<dbReference type="InterPro" id="IPR036822">
    <property type="entry name" value="CutC-like_dom_sf"/>
</dbReference>
<dbReference type="GO" id="GO:0005507">
    <property type="term" value="F:copper ion binding"/>
    <property type="evidence" value="ECO:0007669"/>
    <property type="project" value="TreeGrafter"/>
</dbReference>
<keyword evidence="2 3" id="KW-0963">Cytoplasm</keyword>
<comment type="caution">
    <text evidence="3">Once thought to be involved in copper homeostasis, experiments in E.coli have shown this is not the case.</text>
</comment>
<dbReference type="SUPFAM" id="SSF110395">
    <property type="entry name" value="CutC-like"/>
    <property type="match status" value="1"/>
</dbReference>
<sequence>MLVFEFCAENLTYIDKAIAAGAGRIELCDNLAVGGTTPSIGVINEAIKLTREKSVDLCVIIRPRGGDFVYTDLEVETMLTDIRAAKEIGVTCFVLGALTSDRKLDQRVMQLLLAACGEAEVVFHMAFDELAHTDQLEAIEWLSDQGVARILSRAGSPGDPLEQRFAHYHRLLDAAKGKIQILPGGGVTLDNRQLFLEQLGVCQLHGTRIVF</sequence>
<comment type="similarity">
    <text evidence="1 3">Belongs to the CutC family.</text>
</comment>
<evidence type="ECO:0000256" key="1">
    <source>
        <dbReference type="ARBA" id="ARBA00007768"/>
    </source>
</evidence>